<dbReference type="Pfam" id="PF01551">
    <property type="entry name" value="Peptidase_M23"/>
    <property type="match status" value="1"/>
</dbReference>
<accession>A0AA48I235</accession>
<organism evidence="2">
    <name type="scientific">Candidatus Paraimprobicoccus trichonymphae</name>
    <dbReference type="NCBI Taxonomy" id="3033793"/>
    <lineage>
        <taxon>Bacteria</taxon>
        <taxon>Bacillati</taxon>
        <taxon>Bacillota</taxon>
        <taxon>Clostridia</taxon>
        <taxon>Candidatus Paraimprobicoccus</taxon>
    </lineage>
</organism>
<sequence>MIFHFFKTKKSVDYCSGGIIKYVKFNPTYECLEKAMKEDINSYGKEVKINWIEILSVLAVKYGDEFKKYKESDITDIVKNLNEKKTAEKLAKNKKNYDYYLEAYTAILSGFLGTYKDKNNEEKYGLKVYSPIPNGYYFTHGDDFGNSRTFGFKRPHLGHDLMALTGTPVIAVESGNVEIMGWNRYGGWRIGIRSFDKKRYYYYAHLRKNRPYHVDLKENQPVQAGQVIGYVGRTGYSDKENTNNIDKPHLHIGLQLVFDESQKECDNEIWLNFYEITKLLEKNKVSVIRNSETKEFYLVTNLSQTN</sequence>
<dbReference type="InterPro" id="IPR016047">
    <property type="entry name" value="M23ase_b-sheet_dom"/>
</dbReference>
<dbReference type="SUPFAM" id="SSF51261">
    <property type="entry name" value="Duplicated hybrid motif"/>
    <property type="match status" value="1"/>
</dbReference>
<evidence type="ECO:0000313" key="2">
    <source>
        <dbReference type="EMBL" id="BED92357.1"/>
    </source>
</evidence>
<reference evidence="2" key="1">
    <citation type="journal article" date="2023" name="ISME J.">
        <title>Emergence of putative energy parasites within Clostridia revealed by genome analysis of a novel endosymbiotic clade.</title>
        <authorList>
            <person name="Takahashi K."/>
            <person name="Kuwahara H."/>
            <person name="Horikawa Y."/>
            <person name="Izawa K."/>
            <person name="Kato D."/>
            <person name="Inagaki T."/>
            <person name="Yuki M."/>
            <person name="Ohkuma M."/>
            <person name="Hongoh Y."/>
        </authorList>
    </citation>
    <scope>NUCLEOTIDE SEQUENCE</scope>
    <source>
        <strain evidence="2">RsTa-C01</strain>
    </source>
</reference>
<proteinExistence type="predicted"/>
<gene>
    <name evidence="2" type="ORF">RsTaC01_0053</name>
</gene>
<dbReference type="InterPro" id="IPR011055">
    <property type="entry name" value="Dup_hybrid_motif"/>
</dbReference>
<feature type="domain" description="M23ase beta-sheet core" evidence="1">
    <location>
        <begin position="155"/>
        <end position="255"/>
    </location>
</feature>
<dbReference type="CDD" id="cd12797">
    <property type="entry name" value="M23_peptidase"/>
    <property type="match status" value="1"/>
</dbReference>
<dbReference type="PANTHER" id="PTHR21666:SF270">
    <property type="entry name" value="MUREIN HYDROLASE ACTIVATOR ENVC"/>
    <property type="match status" value="1"/>
</dbReference>
<evidence type="ECO:0000259" key="1">
    <source>
        <dbReference type="Pfam" id="PF01551"/>
    </source>
</evidence>
<protein>
    <submittedName>
        <fullName evidence="2">M23 family metallopeptidase</fullName>
    </submittedName>
</protein>
<dbReference type="Proteomes" id="UP001335720">
    <property type="component" value="Chromosome"/>
</dbReference>
<name>A0AA48I235_9FIRM</name>
<dbReference type="KEGG" id="ptrh:RsTaC01_0053"/>
<dbReference type="PANTHER" id="PTHR21666">
    <property type="entry name" value="PEPTIDASE-RELATED"/>
    <property type="match status" value="1"/>
</dbReference>
<dbReference type="AlphaFoldDB" id="A0AA48I235"/>
<dbReference type="InterPro" id="IPR050570">
    <property type="entry name" value="Cell_wall_metabolism_enzyme"/>
</dbReference>
<dbReference type="Gene3D" id="2.70.70.10">
    <property type="entry name" value="Glucose Permease (Domain IIA)"/>
    <property type="match status" value="1"/>
</dbReference>
<dbReference type="EMBL" id="AP027925">
    <property type="protein sequence ID" value="BED92357.1"/>
    <property type="molecule type" value="Genomic_DNA"/>
</dbReference>
<dbReference type="GO" id="GO:0004222">
    <property type="term" value="F:metalloendopeptidase activity"/>
    <property type="evidence" value="ECO:0007669"/>
    <property type="project" value="TreeGrafter"/>
</dbReference>